<dbReference type="Pfam" id="PF25545">
    <property type="entry name" value="DUF7924"/>
    <property type="match status" value="1"/>
</dbReference>
<dbReference type="eggNOG" id="ENOG502SQPH">
    <property type="taxonomic scope" value="Eukaryota"/>
</dbReference>
<dbReference type="PANTHER" id="PTHR42470">
    <property type="entry name" value="VAST DOMAIN-CONTAINING PROTEIN"/>
    <property type="match status" value="1"/>
</dbReference>
<dbReference type="HOGENOM" id="CLU_036509_1_0_1"/>
<protein>
    <recommendedName>
        <fullName evidence="2">DUF7924 domain-containing protein</fullName>
    </recommendedName>
</protein>
<feature type="compositionally biased region" description="Polar residues" evidence="1">
    <location>
        <begin position="200"/>
        <end position="218"/>
    </location>
</feature>
<feature type="region of interest" description="Disordered" evidence="1">
    <location>
        <begin position="154"/>
        <end position="231"/>
    </location>
</feature>
<dbReference type="InterPro" id="IPR057684">
    <property type="entry name" value="DUF7924"/>
</dbReference>
<evidence type="ECO:0000313" key="4">
    <source>
        <dbReference type="Proteomes" id="UP000019374"/>
    </source>
</evidence>
<sequence>MYGGVPKAWTRRSRVKLSTALQETLLDAIANNAELPQNHREQSPEQGDLTQDVTPVQARKRRLDTTTESDSLPAKRCRLTRTDDAQQPGVEDKRAEKAAKLVQTTLQQPKPKRPYASFLKDFVDPVHTGRHPASVYTFVSEWLESVGSDRERRCRSDSHLSDSHLHHSDGDPISRQLTRSAPEMDYPRDADGFAIPPMPSSRSYRTSRAGSVTPSDLTPATRASGRSSASRLVEDPDYRVLNLAANNIYIRHPFDPLPEHIASLVDHVRQDRDSPGPSLDEVKQDRDLSNLSMGAGELLVEEYFKTRILPDCGSEDVLGRSLRQTMVKHIVPNTGSKFRVSNPVPDMLYGYNRLEAFPHQQSQLISLGREPRANNEGLIYPFLAIELKGDGPTGVGSLWVATNQCLGASASCVNIAEHLNHELRSCNSDRVRPIDSAAFSIAMSGTEARLYVSWKHNEQDFYMANVKSFLLQDPEHYLEFRKYVRNIIDWGKDKRLQDIRNSLDCLLVPPVH</sequence>
<feature type="region of interest" description="Disordered" evidence="1">
    <location>
        <begin position="37"/>
        <end position="97"/>
    </location>
</feature>
<gene>
    <name evidence="3" type="ORF">OCS_02040</name>
</gene>
<organism evidence="3 4">
    <name type="scientific">Ophiocordyceps sinensis (strain Co18 / CGMCC 3.14243)</name>
    <name type="common">Yarsagumba caterpillar fungus</name>
    <name type="synonym">Hirsutella sinensis</name>
    <dbReference type="NCBI Taxonomy" id="911162"/>
    <lineage>
        <taxon>Eukaryota</taxon>
        <taxon>Fungi</taxon>
        <taxon>Dikarya</taxon>
        <taxon>Ascomycota</taxon>
        <taxon>Pezizomycotina</taxon>
        <taxon>Sordariomycetes</taxon>
        <taxon>Hypocreomycetidae</taxon>
        <taxon>Hypocreales</taxon>
        <taxon>Ophiocordycipitaceae</taxon>
        <taxon>Ophiocordyceps</taxon>
    </lineage>
</organism>
<dbReference type="OrthoDB" id="4923576at2759"/>
<name>T5AIM0_OPHSC</name>
<evidence type="ECO:0000256" key="1">
    <source>
        <dbReference type="SAM" id="MobiDB-lite"/>
    </source>
</evidence>
<dbReference type="EMBL" id="KE652332">
    <property type="protein sequence ID" value="EQL02256.1"/>
    <property type="molecule type" value="Genomic_DNA"/>
</dbReference>
<evidence type="ECO:0000313" key="3">
    <source>
        <dbReference type="EMBL" id="EQL02256.1"/>
    </source>
</evidence>
<dbReference type="AlphaFoldDB" id="T5AIM0"/>
<dbReference type="PANTHER" id="PTHR42470:SF1">
    <property type="entry name" value="VAST DOMAIN-CONTAINING PROTEIN"/>
    <property type="match status" value="1"/>
</dbReference>
<reference evidence="3 4" key="1">
    <citation type="journal article" date="2013" name="Chin. Sci. Bull.">
        <title>Genome survey uncovers the secrets of sex and lifestyle in caterpillar fungus.</title>
        <authorList>
            <person name="Hu X."/>
            <person name="Zhang Y."/>
            <person name="Xiao G."/>
            <person name="Zheng P."/>
            <person name="Xia Y."/>
            <person name="Zhang X."/>
            <person name="St Leger R.J."/>
            <person name="Liu X."/>
            <person name="Wang C."/>
        </authorList>
    </citation>
    <scope>NUCLEOTIDE SEQUENCE [LARGE SCALE GENOMIC DNA]</scope>
    <source>
        <strain evidence="4">Co18 / CGMCC 3.14243</strain>
        <tissue evidence="3">Fruit-body</tissue>
    </source>
</reference>
<dbReference type="Proteomes" id="UP000019374">
    <property type="component" value="Unassembled WGS sequence"/>
</dbReference>
<feature type="compositionally biased region" description="Basic and acidic residues" evidence="1">
    <location>
        <begin position="154"/>
        <end position="172"/>
    </location>
</feature>
<feature type="compositionally biased region" description="Low complexity" evidence="1">
    <location>
        <begin position="220"/>
        <end position="231"/>
    </location>
</feature>
<proteinExistence type="predicted"/>
<feature type="domain" description="DUF7924" evidence="2">
    <location>
        <begin position="334"/>
        <end position="501"/>
    </location>
</feature>
<evidence type="ECO:0000259" key="2">
    <source>
        <dbReference type="Pfam" id="PF25545"/>
    </source>
</evidence>
<feature type="compositionally biased region" description="Basic and acidic residues" evidence="1">
    <location>
        <begin position="80"/>
        <end position="97"/>
    </location>
</feature>
<accession>T5AIM0</accession>
<feature type="compositionally biased region" description="Polar residues" evidence="1">
    <location>
        <begin position="44"/>
        <end position="54"/>
    </location>
</feature>